<dbReference type="InterPro" id="IPR001119">
    <property type="entry name" value="SLH_dom"/>
</dbReference>
<feature type="compositionally biased region" description="Pro residues" evidence="1">
    <location>
        <begin position="453"/>
        <end position="478"/>
    </location>
</feature>
<comment type="caution">
    <text evidence="3">The sequence shown here is derived from an EMBL/GenBank/DDBJ whole genome shotgun (WGS) entry which is preliminary data.</text>
</comment>
<feature type="region of interest" description="Disordered" evidence="1">
    <location>
        <begin position="446"/>
        <end position="489"/>
    </location>
</feature>
<accession>A0A2A8D5H5</accession>
<dbReference type="EMBL" id="PDEV01000002">
    <property type="protein sequence ID" value="PEN16226.1"/>
    <property type="molecule type" value="Genomic_DNA"/>
</dbReference>
<dbReference type="Pfam" id="PF00395">
    <property type="entry name" value="SLH"/>
    <property type="match status" value="1"/>
</dbReference>
<name>A0A2A8D5H5_9MICC</name>
<sequence>MSLIYPTNNSPNESPGRARNALGRSACALVVAGALVLPLTPAGAVTDPGASTPASTATVTPQVVADQEPQTTPQLVVETPDEVNPYYGKTLKIKGTGFYGVAADQQVSLKVTPSDTPANSPYFTTEYGVYNLGYVNVPASQIHDGTFEVYLNTQPLPLNDFHPELDYVVSSTLTSTTQQAQGYEILPNTAYNTQAPVLVARQNTNLEVEGKPNSLVEDSVKVRGTGYDSKFIPQGGYLQVSLIEGDWPRGQVVTQERTVSSVKVSAEELSQSGLFETALPYPAGLDARRSYRIGTQVINPDGTLANNALTEYLDVEFSSESKAPQLNVSVPAVNPTIDTEITVTGTGYYGSGNAEIRGQSMNLVINEIDQKTGKPTGAVLTHPVDYTYRVEEKDLYDGFTDGTFQTTFTIPANTLKTGHVYELSTGVYPKDPKGDVIFEAHQKLPLTTADQPFPNPKPAEPQPGPEPAPNPKPAPGEKPTPESDFKDVRDRTAHRDAILWASQRQLVDSADGYYRPYDAITREQSVVALYRLAGSPQVTLPQESPYVDVTPEHPHYWEIIWARESGISFGWSDGHFRPEAAASHASMAAFLYRYAGEPGVNLPEQSLYADMTADSPFYRESTWLKKKGLVFWSESWFQPDGAVTRADFAELIYQYEQGK</sequence>
<proteinExistence type="predicted"/>
<gene>
    <name evidence="3" type="ORF">CRM92_05960</name>
</gene>
<evidence type="ECO:0000313" key="4">
    <source>
        <dbReference type="Proteomes" id="UP000219947"/>
    </source>
</evidence>
<evidence type="ECO:0000256" key="1">
    <source>
        <dbReference type="SAM" id="MobiDB-lite"/>
    </source>
</evidence>
<evidence type="ECO:0000259" key="2">
    <source>
        <dbReference type="PROSITE" id="PS51272"/>
    </source>
</evidence>
<dbReference type="RefSeq" id="WP_098042636.1">
    <property type="nucleotide sequence ID" value="NZ_PDEV01000002.1"/>
</dbReference>
<protein>
    <recommendedName>
        <fullName evidence="2">SLH domain-containing protein</fullName>
    </recommendedName>
</protein>
<feature type="compositionally biased region" description="Basic and acidic residues" evidence="1">
    <location>
        <begin position="479"/>
        <end position="489"/>
    </location>
</feature>
<keyword evidence="4" id="KW-1185">Reference proteome</keyword>
<reference evidence="3" key="1">
    <citation type="submission" date="2017-10" db="EMBL/GenBank/DDBJ databases">
        <title>Kefir isolates.</title>
        <authorList>
            <person name="Kim Y."/>
            <person name="Blasche S."/>
        </authorList>
    </citation>
    <scope>NUCLEOTIDE SEQUENCE [LARGE SCALE GENOMIC DNA]</scope>
    <source>
        <strain evidence="3">OG2-2</strain>
    </source>
</reference>
<dbReference type="AlphaFoldDB" id="A0A2A8D5H5"/>
<feature type="region of interest" description="Disordered" evidence="1">
    <location>
        <begin position="47"/>
        <end position="70"/>
    </location>
</feature>
<organism evidence="3 4">
    <name type="scientific">Rothia dentocariosa</name>
    <dbReference type="NCBI Taxonomy" id="2047"/>
    <lineage>
        <taxon>Bacteria</taxon>
        <taxon>Bacillati</taxon>
        <taxon>Actinomycetota</taxon>
        <taxon>Actinomycetes</taxon>
        <taxon>Micrococcales</taxon>
        <taxon>Micrococcaceae</taxon>
        <taxon>Rothia</taxon>
    </lineage>
</organism>
<dbReference type="Proteomes" id="UP000219947">
    <property type="component" value="Unassembled WGS sequence"/>
</dbReference>
<dbReference type="PROSITE" id="PS51272">
    <property type="entry name" value="SLH"/>
    <property type="match status" value="1"/>
</dbReference>
<feature type="domain" description="SLH" evidence="2">
    <location>
        <begin position="542"/>
        <end position="605"/>
    </location>
</feature>
<evidence type="ECO:0000313" key="3">
    <source>
        <dbReference type="EMBL" id="PEN16226.1"/>
    </source>
</evidence>
<feature type="compositionally biased region" description="Low complexity" evidence="1">
    <location>
        <begin position="47"/>
        <end position="65"/>
    </location>
</feature>